<feature type="chain" id="PRO_5001962441" description="Secreted protein" evidence="1">
    <location>
        <begin position="22"/>
        <end position="170"/>
    </location>
</feature>
<accession>A0A0A0EU87</accession>
<evidence type="ECO:0000256" key="1">
    <source>
        <dbReference type="SAM" id="SignalP"/>
    </source>
</evidence>
<keyword evidence="1" id="KW-0732">Signal</keyword>
<dbReference type="AlphaFoldDB" id="A0A0A0EU87"/>
<keyword evidence="3" id="KW-1185">Reference proteome</keyword>
<dbReference type="OrthoDB" id="5974698at2"/>
<reference evidence="2 3" key="1">
    <citation type="journal article" date="2015" name="Stand. Genomic Sci.">
        <title>Genomic information of the arsenic-resistant bacterium Lysobacter arseniciresistens type strain ZS79(T) and comparison of Lysobacter draft genomes.</title>
        <authorList>
            <person name="Liu L."/>
            <person name="Zhang S."/>
            <person name="Luo M."/>
            <person name="Wang G."/>
        </authorList>
    </citation>
    <scope>NUCLEOTIDE SEQUENCE [LARGE SCALE GENOMIC DNA]</scope>
    <source>
        <strain evidence="2 3">ZS79</strain>
    </source>
</reference>
<evidence type="ECO:0000313" key="3">
    <source>
        <dbReference type="Proteomes" id="UP000029989"/>
    </source>
</evidence>
<protein>
    <recommendedName>
        <fullName evidence="4">Secreted protein</fullName>
    </recommendedName>
</protein>
<evidence type="ECO:0008006" key="4">
    <source>
        <dbReference type="Google" id="ProtNLM"/>
    </source>
</evidence>
<sequence>MRPTATLATLLLATLPLASIAAEPEIDRGEATAQAVGAAHTLRTIPEACARLEGMFTGQAADPYRFAVVRTSPNCQPRTRFVDADKAAPSVAAGWILNDRISVPNAACPSQKAVVEVWRKPGDAVPPELDAQGRARIYLQDAKEAAAGGRRAEVAVFAAAMTVDGAPCGG</sequence>
<dbReference type="RefSeq" id="WP_036212427.1">
    <property type="nucleotide sequence ID" value="NZ_AVPT01000026.1"/>
</dbReference>
<organism evidence="2 3">
    <name type="scientific">Lysobacter arseniciresistens ZS79</name>
    <dbReference type="NCBI Taxonomy" id="913325"/>
    <lineage>
        <taxon>Bacteria</taxon>
        <taxon>Pseudomonadati</taxon>
        <taxon>Pseudomonadota</taxon>
        <taxon>Gammaproteobacteria</taxon>
        <taxon>Lysobacterales</taxon>
        <taxon>Lysobacteraceae</taxon>
        <taxon>Novilysobacter</taxon>
    </lineage>
</organism>
<comment type="caution">
    <text evidence="2">The sequence shown here is derived from an EMBL/GenBank/DDBJ whole genome shotgun (WGS) entry which is preliminary data.</text>
</comment>
<dbReference type="eggNOG" id="ENOG5030SZU">
    <property type="taxonomic scope" value="Bacteria"/>
</dbReference>
<dbReference type="EMBL" id="AVPT01000026">
    <property type="protein sequence ID" value="KGM54471.1"/>
    <property type="molecule type" value="Genomic_DNA"/>
</dbReference>
<gene>
    <name evidence="2" type="ORF">N799_09360</name>
</gene>
<evidence type="ECO:0000313" key="2">
    <source>
        <dbReference type="EMBL" id="KGM54471.1"/>
    </source>
</evidence>
<proteinExistence type="predicted"/>
<feature type="signal peptide" evidence="1">
    <location>
        <begin position="1"/>
        <end position="21"/>
    </location>
</feature>
<name>A0A0A0EU87_9GAMM</name>
<dbReference type="Proteomes" id="UP000029989">
    <property type="component" value="Unassembled WGS sequence"/>
</dbReference>